<accession>A0AAD9MTK2</accession>
<comment type="caution">
    <text evidence="2">The sequence shown here is derived from an EMBL/GenBank/DDBJ whole genome shotgun (WGS) entry which is preliminary data.</text>
</comment>
<reference evidence="2" key="1">
    <citation type="journal article" date="2023" name="Mol. Biol. Evol.">
        <title>Third-Generation Sequencing Reveals the Adaptive Role of the Epigenome in Three Deep-Sea Polychaetes.</title>
        <authorList>
            <person name="Perez M."/>
            <person name="Aroh O."/>
            <person name="Sun Y."/>
            <person name="Lan Y."/>
            <person name="Juniper S.K."/>
            <person name="Young C.R."/>
            <person name="Angers B."/>
            <person name="Qian P.Y."/>
        </authorList>
    </citation>
    <scope>NUCLEOTIDE SEQUENCE</scope>
    <source>
        <strain evidence="2">R07B-5</strain>
    </source>
</reference>
<keyword evidence="4" id="KW-1185">Reference proteome</keyword>
<evidence type="ECO:0000313" key="3">
    <source>
        <dbReference type="EMBL" id="KAK2193335.1"/>
    </source>
</evidence>
<proteinExistence type="predicted"/>
<dbReference type="EMBL" id="JAODUO010000014">
    <property type="protein sequence ID" value="KAK2193335.1"/>
    <property type="molecule type" value="Genomic_DNA"/>
</dbReference>
<gene>
    <name evidence="3" type="ORF">NP493_15g03068</name>
    <name evidence="2" type="ORF">NP493_4460g00000</name>
    <name evidence="1" type="ORF">NP493_4460g00004</name>
</gene>
<dbReference type="Proteomes" id="UP001209878">
    <property type="component" value="Unassembled WGS sequence"/>
</dbReference>
<organism evidence="2 4">
    <name type="scientific">Ridgeia piscesae</name>
    <name type="common">Tubeworm</name>
    <dbReference type="NCBI Taxonomy" id="27915"/>
    <lineage>
        <taxon>Eukaryota</taxon>
        <taxon>Metazoa</taxon>
        <taxon>Spiralia</taxon>
        <taxon>Lophotrochozoa</taxon>
        <taxon>Annelida</taxon>
        <taxon>Polychaeta</taxon>
        <taxon>Sedentaria</taxon>
        <taxon>Canalipalpata</taxon>
        <taxon>Sabellida</taxon>
        <taxon>Siboglinidae</taxon>
        <taxon>Ridgeia</taxon>
    </lineage>
</organism>
<protein>
    <submittedName>
        <fullName evidence="2">Uncharacterized protein</fullName>
    </submittedName>
</protein>
<dbReference type="EMBL" id="JAODUO010004452">
    <property type="protein sequence ID" value="KAK2143632.1"/>
    <property type="molecule type" value="Genomic_DNA"/>
</dbReference>
<evidence type="ECO:0000313" key="1">
    <source>
        <dbReference type="EMBL" id="KAK2143632.1"/>
    </source>
</evidence>
<dbReference type="AlphaFoldDB" id="A0AAD9MTK2"/>
<sequence>MRREGRSQTVSQLDRNKLFQTRLVRMQMTTGIPPTAGLFSDQLHWLETEAPPAGVFSYQSHWLP</sequence>
<evidence type="ECO:0000313" key="2">
    <source>
        <dbReference type="EMBL" id="KAK2143633.1"/>
    </source>
</evidence>
<evidence type="ECO:0000313" key="4">
    <source>
        <dbReference type="Proteomes" id="UP001209878"/>
    </source>
</evidence>
<name>A0AAD9MTK2_RIDPI</name>
<dbReference type="EMBL" id="JAODUO010004452">
    <property type="protein sequence ID" value="KAK2143633.1"/>
    <property type="molecule type" value="Genomic_DNA"/>
</dbReference>